<feature type="region of interest" description="Disordered" evidence="3">
    <location>
        <begin position="106"/>
        <end position="147"/>
    </location>
</feature>
<dbReference type="Proteomes" id="UP000775213">
    <property type="component" value="Unassembled WGS sequence"/>
</dbReference>
<evidence type="ECO:0000256" key="2">
    <source>
        <dbReference type="ARBA" id="ARBA00023315"/>
    </source>
</evidence>
<dbReference type="CDD" id="cd07989">
    <property type="entry name" value="LPLAT_AGPAT-like"/>
    <property type="match status" value="1"/>
</dbReference>
<comment type="caution">
    <text evidence="6">The sequence shown here is derived from an EMBL/GenBank/DDBJ whole genome shotgun (WGS) entry which is preliminary data.</text>
</comment>
<dbReference type="EMBL" id="JAGFBR010000817">
    <property type="protein sequence ID" value="KAH0433417.1"/>
    <property type="molecule type" value="Genomic_DNA"/>
</dbReference>
<dbReference type="PANTHER" id="PTHR10434">
    <property type="entry name" value="1-ACYL-SN-GLYCEROL-3-PHOSPHATE ACYLTRANSFERASE"/>
    <property type="match status" value="1"/>
</dbReference>
<dbReference type="AlphaFoldDB" id="A0AAV7FH62"/>
<dbReference type="InterPro" id="IPR002123">
    <property type="entry name" value="Plipid/glycerol_acylTrfase"/>
</dbReference>
<evidence type="ECO:0000256" key="3">
    <source>
        <dbReference type="SAM" id="MobiDB-lite"/>
    </source>
</evidence>
<dbReference type="SUPFAM" id="SSF69593">
    <property type="entry name" value="Glycerol-3-phosphate (1)-acyltransferase"/>
    <property type="match status" value="1"/>
</dbReference>
<gene>
    <name evidence="6" type="ORF">IEQ34_027037</name>
</gene>
<keyword evidence="1" id="KW-0808">Transferase</keyword>
<evidence type="ECO:0000256" key="4">
    <source>
        <dbReference type="SAM" id="Phobius"/>
    </source>
</evidence>
<dbReference type="SMART" id="SM00563">
    <property type="entry name" value="PlsC"/>
    <property type="match status" value="1"/>
</dbReference>
<evidence type="ECO:0000313" key="7">
    <source>
        <dbReference type="Proteomes" id="UP000775213"/>
    </source>
</evidence>
<feature type="region of interest" description="Disordered" evidence="3">
    <location>
        <begin position="1"/>
        <end position="30"/>
    </location>
</feature>
<name>A0AAV7FH62_DENCH</name>
<feature type="transmembrane region" description="Helical" evidence="4">
    <location>
        <begin position="372"/>
        <end position="394"/>
    </location>
</feature>
<sequence length="517" mass="57815">MANRRSNRILGASRSNSHQSRDQSMNHRPQVSASFHAGGQDAMGEGISGPSIEDRIRKMEESQNEILQLLRETRQPALAPQELAPQEEVLLPRDPPRVEAVQIEHLQAEIPLPPPRRRSQSHQDNELADTASSTHPPHTGRQPRIPLDLPEERNILVGRRIALPVVVVQGFKLSFSVGEEWIPSRCLNSTVLSLLCTSNAITPSPQLCKEITAPSMVRFSRYRFAHKLELRGRSRSFHFKSLQKTQRSVIVRSQIATASPSSDDRPSLEGVHLGSRVRGICFYAVTAMTAIPLFAVMLLVHPFVMILDRHKRRLHHMIAKIWAIFTISPFYRFEFEGLDNLPPGDAPAVYVSNHQSFLDTYTLLTLGRSFKFISKTSIFVIPIIGWAMFLMGLIPLRRMDSRSQLECLKRCMDCVRKGASVFFFPEGTRSKDGKLGAFKKGAFTVAVKTEAPVVPITLLGTRKLMPAGMEGILNSGSVKVVIHKPLRGKNAEVLCNESRSVIADTLISHDYGTHYSD</sequence>
<feature type="domain" description="Phospholipid/glycerol acyltransferase" evidence="5">
    <location>
        <begin position="348"/>
        <end position="461"/>
    </location>
</feature>
<keyword evidence="7" id="KW-1185">Reference proteome</keyword>
<reference evidence="6 7" key="1">
    <citation type="journal article" date="2021" name="Hortic Res">
        <title>Chromosome-scale assembly of the Dendrobium chrysotoxum genome enhances the understanding of orchid evolution.</title>
        <authorList>
            <person name="Zhang Y."/>
            <person name="Zhang G.Q."/>
            <person name="Zhang D."/>
            <person name="Liu X.D."/>
            <person name="Xu X.Y."/>
            <person name="Sun W.H."/>
            <person name="Yu X."/>
            <person name="Zhu X."/>
            <person name="Wang Z.W."/>
            <person name="Zhao X."/>
            <person name="Zhong W.Y."/>
            <person name="Chen H."/>
            <person name="Yin W.L."/>
            <person name="Huang T."/>
            <person name="Niu S.C."/>
            <person name="Liu Z.J."/>
        </authorList>
    </citation>
    <scope>NUCLEOTIDE SEQUENCE [LARGE SCALE GENOMIC DNA]</scope>
    <source>
        <strain evidence="6">Lindl</strain>
    </source>
</reference>
<keyword evidence="4" id="KW-0812">Transmembrane</keyword>
<organism evidence="6 7">
    <name type="scientific">Dendrobium chrysotoxum</name>
    <name type="common">Orchid</name>
    <dbReference type="NCBI Taxonomy" id="161865"/>
    <lineage>
        <taxon>Eukaryota</taxon>
        <taxon>Viridiplantae</taxon>
        <taxon>Streptophyta</taxon>
        <taxon>Embryophyta</taxon>
        <taxon>Tracheophyta</taxon>
        <taxon>Spermatophyta</taxon>
        <taxon>Magnoliopsida</taxon>
        <taxon>Liliopsida</taxon>
        <taxon>Asparagales</taxon>
        <taxon>Orchidaceae</taxon>
        <taxon>Epidendroideae</taxon>
        <taxon>Malaxideae</taxon>
        <taxon>Dendrobiinae</taxon>
        <taxon>Dendrobium</taxon>
    </lineage>
</organism>
<proteinExistence type="predicted"/>
<keyword evidence="4" id="KW-0472">Membrane</keyword>
<feature type="transmembrane region" description="Helical" evidence="4">
    <location>
        <begin position="282"/>
        <end position="307"/>
    </location>
</feature>
<keyword evidence="2" id="KW-0012">Acyltransferase</keyword>
<dbReference type="PANTHER" id="PTHR10434:SF60">
    <property type="entry name" value="1-ACYL-SN-GLYCEROL-3-PHOSPHATE ACYLTRANSFERASE LPAT1, CHLOROPLASTIC"/>
    <property type="match status" value="1"/>
</dbReference>
<dbReference type="GO" id="GO:0006654">
    <property type="term" value="P:phosphatidic acid biosynthetic process"/>
    <property type="evidence" value="ECO:0007669"/>
    <property type="project" value="TreeGrafter"/>
</dbReference>
<accession>A0AAV7FH62</accession>
<evidence type="ECO:0000259" key="5">
    <source>
        <dbReference type="SMART" id="SM00563"/>
    </source>
</evidence>
<dbReference type="Pfam" id="PF01553">
    <property type="entry name" value="Acyltransferase"/>
    <property type="match status" value="1"/>
</dbReference>
<dbReference type="GO" id="GO:0003841">
    <property type="term" value="F:1-acylglycerol-3-phosphate O-acyltransferase activity"/>
    <property type="evidence" value="ECO:0007669"/>
    <property type="project" value="TreeGrafter"/>
</dbReference>
<evidence type="ECO:0000256" key="1">
    <source>
        <dbReference type="ARBA" id="ARBA00022679"/>
    </source>
</evidence>
<keyword evidence="4" id="KW-1133">Transmembrane helix</keyword>
<protein>
    <recommendedName>
        <fullName evidence="5">Phospholipid/glycerol acyltransferase domain-containing protein</fullName>
    </recommendedName>
</protein>
<evidence type="ECO:0000313" key="6">
    <source>
        <dbReference type="EMBL" id="KAH0433417.1"/>
    </source>
</evidence>